<feature type="transmembrane region" description="Helical" evidence="1">
    <location>
        <begin position="71"/>
        <end position="92"/>
    </location>
</feature>
<dbReference type="InterPro" id="IPR036844">
    <property type="entry name" value="Hint_dom_sf"/>
</dbReference>
<protein>
    <recommendedName>
        <fullName evidence="3">Hint domain-containing protein</fullName>
    </recommendedName>
</protein>
<reference evidence="2" key="1">
    <citation type="journal article" date="2020" name="Nature">
        <title>Giant virus diversity and host interactions through global metagenomics.</title>
        <authorList>
            <person name="Schulz F."/>
            <person name="Roux S."/>
            <person name="Paez-Espino D."/>
            <person name="Jungbluth S."/>
            <person name="Walsh D.A."/>
            <person name="Denef V.J."/>
            <person name="McMahon K.D."/>
            <person name="Konstantinidis K.T."/>
            <person name="Eloe-Fadrosh E.A."/>
            <person name="Kyrpides N.C."/>
            <person name="Woyke T."/>
        </authorList>
    </citation>
    <scope>NUCLEOTIDE SEQUENCE</scope>
    <source>
        <strain evidence="2">GVMAG-S-1101165-79</strain>
    </source>
</reference>
<sequence>MPSGKNWINFIYINLAFALYIIGVFYYSQLAEIKANWPLYRCNPMYMPLADDINENFIFCVQSMQIDFMGYLLQPITFITSAITSMLGNFLDTIQNVRAMFNKIRTFFTNIIQSIFGVFLNLIIEFQRIIIGIKDLIGKTIGIMVSLMYTMDGSIKTMRSVWNGPPGQMVRALGRCFYPNTFILLKNGEKKYMKDLDLGDVLSDGSIVESVMKIDNKREPIPFYVIKGGGVEGNDIYVTGSHLVFNKTINKFIKVEDYSNAVKSDFKTDWFSCLITSNHKIPIGNEIFWDWEDHFIKMKMV</sequence>
<dbReference type="EMBL" id="MN740763">
    <property type="protein sequence ID" value="QHS82139.1"/>
    <property type="molecule type" value="Genomic_DNA"/>
</dbReference>
<evidence type="ECO:0008006" key="3">
    <source>
        <dbReference type="Google" id="ProtNLM"/>
    </source>
</evidence>
<accession>A0A6C0AQK2</accession>
<keyword evidence="1" id="KW-0812">Transmembrane</keyword>
<dbReference type="PROSITE" id="PS50817">
    <property type="entry name" value="INTEIN_N_TER"/>
    <property type="match status" value="1"/>
</dbReference>
<proteinExistence type="predicted"/>
<organism evidence="2">
    <name type="scientific">viral metagenome</name>
    <dbReference type="NCBI Taxonomy" id="1070528"/>
    <lineage>
        <taxon>unclassified sequences</taxon>
        <taxon>metagenomes</taxon>
        <taxon>organismal metagenomes</taxon>
    </lineage>
</organism>
<evidence type="ECO:0000256" key="1">
    <source>
        <dbReference type="SAM" id="Phobius"/>
    </source>
</evidence>
<evidence type="ECO:0000313" key="2">
    <source>
        <dbReference type="EMBL" id="QHS82139.1"/>
    </source>
</evidence>
<dbReference type="SUPFAM" id="SSF51294">
    <property type="entry name" value="Hedgehog/intein (Hint) domain"/>
    <property type="match status" value="1"/>
</dbReference>
<dbReference type="GO" id="GO:0016539">
    <property type="term" value="P:intein-mediated protein splicing"/>
    <property type="evidence" value="ECO:0007669"/>
    <property type="project" value="InterPro"/>
</dbReference>
<feature type="transmembrane region" description="Helical" evidence="1">
    <location>
        <begin position="104"/>
        <end position="123"/>
    </location>
</feature>
<dbReference type="AlphaFoldDB" id="A0A6C0AQK2"/>
<dbReference type="InterPro" id="IPR006141">
    <property type="entry name" value="Intein_N"/>
</dbReference>
<name>A0A6C0AQK2_9ZZZZ</name>
<feature type="transmembrane region" description="Helical" evidence="1">
    <location>
        <begin position="7"/>
        <end position="27"/>
    </location>
</feature>
<keyword evidence="1" id="KW-1133">Transmembrane helix</keyword>
<keyword evidence="1" id="KW-0472">Membrane</keyword>